<reference evidence="2 3" key="1">
    <citation type="journal article" date="2019" name="Nat. Plants">
        <title>Stout camphor tree genome fills gaps in understanding of flowering plant genome evolution.</title>
        <authorList>
            <person name="Chaw S.M."/>
            <person name="Liu Y.C."/>
            <person name="Wu Y.W."/>
            <person name="Wang H.Y."/>
            <person name="Lin C.I."/>
            <person name="Wu C.S."/>
            <person name="Ke H.M."/>
            <person name="Chang L.Y."/>
            <person name="Hsu C.Y."/>
            <person name="Yang H.T."/>
            <person name="Sudianto E."/>
            <person name="Hsu M.H."/>
            <person name="Wu K.P."/>
            <person name="Wang L.N."/>
            <person name="Leebens-Mack J.H."/>
            <person name="Tsai I.J."/>
        </authorList>
    </citation>
    <scope>NUCLEOTIDE SEQUENCE [LARGE SCALE GENOMIC DNA]</scope>
    <source>
        <strain evidence="3">cv. Chaw 1501</strain>
        <tissue evidence="2">Young leaves</tissue>
    </source>
</reference>
<dbReference type="Proteomes" id="UP000283530">
    <property type="component" value="Unassembled WGS sequence"/>
</dbReference>
<keyword evidence="3" id="KW-1185">Reference proteome</keyword>
<protein>
    <submittedName>
        <fullName evidence="2">Flocculation protein FLO11-like protein</fullName>
    </submittedName>
</protein>
<feature type="compositionally biased region" description="Polar residues" evidence="1">
    <location>
        <begin position="406"/>
        <end position="415"/>
    </location>
</feature>
<feature type="compositionally biased region" description="Basic and acidic residues" evidence="1">
    <location>
        <begin position="506"/>
        <end position="524"/>
    </location>
</feature>
<gene>
    <name evidence="2" type="ORF">CKAN_02489000</name>
</gene>
<proteinExistence type="predicted"/>
<feature type="region of interest" description="Disordered" evidence="1">
    <location>
        <begin position="720"/>
        <end position="739"/>
    </location>
</feature>
<evidence type="ECO:0000313" key="3">
    <source>
        <dbReference type="Proteomes" id="UP000283530"/>
    </source>
</evidence>
<dbReference type="EMBL" id="QPKB01000011">
    <property type="protein sequence ID" value="RWR95541.1"/>
    <property type="molecule type" value="Genomic_DNA"/>
</dbReference>
<dbReference type="PANTHER" id="PTHR33737">
    <property type="entry name" value="OS05G0121800 PROTEIN"/>
    <property type="match status" value="1"/>
</dbReference>
<name>A0A443PXQ7_9MAGN</name>
<accession>A0A443PXQ7</accession>
<feature type="compositionally biased region" description="Polar residues" evidence="1">
    <location>
        <begin position="489"/>
        <end position="503"/>
    </location>
</feature>
<feature type="compositionally biased region" description="Polar residues" evidence="1">
    <location>
        <begin position="342"/>
        <end position="371"/>
    </location>
</feature>
<dbReference type="AlphaFoldDB" id="A0A443PXQ7"/>
<evidence type="ECO:0000313" key="2">
    <source>
        <dbReference type="EMBL" id="RWR95541.1"/>
    </source>
</evidence>
<feature type="region of interest" description="Disordered" evidence="1">
    <location>
        <begin position="446"/>
        <end position="467"/>
    </location>
</feature>
<feature type="region of interest" description="Disordered" evidence="1">
    <location>
        <begin position="486"/>
        <end position="526"/>
    </location>
</feature>
<dbReference type="OrthoDB" id="1931260at2759"/>
<evidence type="ECO:0000256" key="1">
    <source>
        <dbReference type="SAM" id="MobiDB-lite"/>
    </source>
</evidence>
<feature type="compositionally biased region" description="Low complexity" evidence="1">
    <location>
        <begin position="376"/>
        <end position="395"/>
    </location>
</feature>
<dbReference type="InterPro" id="IPR045882">
    <property type="entry name" value="GPT1/2"/>
</dbReference>
<feature type="compositionally biased region" description="Polar residues" evidence="1">
    <location>
        <begin position="323"/>
        <end position="334"/>
    </location>
</feature>
<comment type="caution">
    <text evidence="2">The sequence shown here is derived from an EMBL/GenBank/DDBJ whole genome shotgun (WGS) entry which is preliminary data.</text>
</comment>
<feature type="region of interest" description="Disordered" evidence="1">
    <location>
        <begin position="323"/>
        <end position="430"/>
    </location>
</feature>
<sequence>MEEELSKQKARLSLIDVSAEDDSLFISSPSCDSRNPKTSALSETFNEVNCFGVVEAESALGGENPMEQLSVALEQTEPTRTRRVGKCNLRKSLAWDSAFFTSEGVLDPDELELVNKPAKAAAEALPGIEEDVRMSADSNSTLGSDSWALESLEVDLFEDIRASIQKSGHGYDKISNVASSICKATQREPEAQYLSSMIGIGFITTDNFTALCDNQLLINPVHYSQDDYCFAASQKADLASRNQMKPVSKLPISAKRQSISKMEAEKKGEAFACSRTVVTRKVDRNLSLRPPKILSGANPVSTVPTKKIVAASDGVKVKNNTSKVCGNAVNQRPNQRPAVSKKLSSGDSLSITSGTLPSPKSSLGSTCTTKMRPTVSGNGSDSTSSGSTGKSASKNLRNKTFLRNADPSSMDSTAKTPLRNPRNKIDSRNPHLSAYVMSTSKFSSSISPASSFDGMSSESSSSICSASQRPYSVKASLDVISLDSLESEAPQSPDSQNHAQDQQPHVGDKNLEKGLPDQGVKKANIEPPPNLAAAAATKSSFVGNAGSRFKPSGLRMPSPKIGFFDAEKSAGITSNGCLQSHSGMQIGLLKNTSVNGNLDGALKQKSYKFQSTRSITQTGLMKFNSNNSGLPRYAAASSLKPTSTPHLQLSSPTAKLSGTLATTEGDPNVFVKERLEQSSLGQHESTEKKILVSEDPVNGLSRHLDDVNLNMDTAKDLKGVKGFSHSPVEQSKDTSSDLLSSSLSGELFQDRKVDFLQSTTKPSVSAFPNKAELKPNGRSPLQVTCSFGNSSISLEPMREPTTEKSSDKTALSSFLDKTINTLTPDALSEHAVKHGQEDVISNSVYKNWVIGNEKENNSK</sequence>
<dbReference type="GO" id="GO:0008017">
    <property type="term" value="F:microtubule binding"/>
    <property type="evidence" value="ECO:0007669"/>
    <property type="project" value="InterPro"/>
</dbReference>
<organism evidence="2 3">
    <name type="scientific">Cinnamomum micranthum f. kanehirae</name>
    <dbReference type="NCBI Taxonomy" id="337451"/>
    <lineage>
        <taxon>Eukaryota</taxon>
        <taxon>Viridiplantae</taxon>
        <taxon>Streptophyta</taxon>
        <taxon>Embryophyta</taxon>
        <taxon>Tracheophyta</taxon>
        <taxon>Spermatophyta</taxon>
        <taxon>Magnoliopsida</taxon>
        <taxon>Magnoliidae</taxon>
        <taxon>Laurales</taxon>
        <taxon>Lauraceae</taxon>
        <taxon>Cinnamomum</taxon>
    </lineage>
</organism>
<dbReference type="PANTHER" id="PTHR33737:SF2">
    <property type="entry name" value="OS12G0102700 PROTEIN"/>
    <property type="match status" value="1"/>
</dbReference>